<dbReference type="SUPFAM" id="SSF51905">
    <property type="entry name" value="FAD/NAD(P)-binding domain"/>
    <property type="match status" value="1"/>
</dbReference>
<keyword evidence="2" id="KW-1185">Reference proteome</keyword>
<dbReference type="GO" id="GO:0004497">
    <property type="term" value="F:monooxygenase activity"/>
    <property type="evidence" value="ECO:0007669"/>
    <property type="project" value="UniProtKB-KW"/>
</dbReference>
<reference evidence="2" key="1">
    <citation type="journal article" date="2019" name="Int. J. Syst. Evol. Microbiol.">
        <title>The Global Catalogue of Microorganisms (GCM) 10K type strain sequencing project: providing services to taxonomists for standard genome sequencing and annotation.</title>
        <authorList>
            <consortium name="The Broad Institute Genomics Platform"/>
            <consortium name="The Broad Institute Genome Sequencing Center for Infectious Disease"/>
            <person name="Wu L."/>
            <person name="Ma J."/>
        </authorList>
    </citation>
    <scope>NUCLEOTIDE SEQUENCE [LARGE SCALE GENOMIC DNA]</scope>
    <source>
        <strain evidence="2">KLKA75</strain>
    </source>
</reference>
<keyword evidence="1" id="KW-0503">Monooxygenase</keyword>
<dbReference type="PANTHER" id="PTHR42877:SF4">
    <property type="entry name" value="FAD_NAD(P)-BINDING DOMAIN-CONTAINING PROTEIN-RELATED"/>
    <property type="match status" value="1"/>
</dbReference>
<organism evidence="1 2">
    <name type="scientific">Actinomadura gamaensis</name>
    <dbReference type="NCBI Taxonomy" id="1763541"/>
    <lineage>
        <taxon>Bacteria</taxon>
        <taxon>Bacillati</taxon>
        <taxon>Actinomycetota</taxon>
        <taxon>Actinomycetes</taxon>
        <taxon>Streptosporangiales</taxon>
        <taxon>Thermomonosporaceae</taxon>
        <taxon>Actinomadura</taxon>
    </lineage>
</organism>
<protein>
    <submittedName>
        <fullName evidence="1">Flavin-containing monooxygenase</fullName>
        <ecNumber evidence="1">1.14.13.-</ecNumber>
    </submittedName>
</protein>
<dbReference type="PANTHER" id="PTHR42877">
    <property type="entry name" value="L-ORNITHINE N(5)-MONOOXYGENASE-RELATED"/>
    <property type="match status" value="1"/>
</dbReference>
<dbReference type="PRINTS" id="PR00411">
    <property type="entry name" value="PNDRDTASEI"/>
</dbReference>
<dbReference type="InterPro" id="IPR036188">
    <property type="entry name" value="FAD/NAD-bd_sf"/>
</dbReference>
<dbReference type="Gene3D" id="3.50.50.60">
    <property type="entry name" value="FAD/NAD(P)-binding domain"/>
    <property type="match status" value="2"/>
</dbReference>
<gene>
    <name evidence="1" type="ORF">ACFPCY_28120</name>
</gene>
<dbReference type="RefSeq" id="WP_378259854.1">
    <property type="nucleotide sequence ID" value="NZ_JBHSIT010000008.1"/>
</dbReference>
<evidence type="ECO:0000313" key="1">
    <source>
        <dbReference type="EMBL" id="MFC4911206.1"/>
    </source>
</evidence>
<sequence>MPAQGPEHEAVVVGAGFAGIGLAIALKRAGIENFILLEKAADIGGTWRDNTYPGLAVDIPAFTYSFGFAPRADWSRLYPSGREIKQYADGVVKQFRLRPHLRLNSTVTGAKFDETSDMWHVSLADGAELTCRFLLSCQGALSTPSVPALDGLDDFRGHVMHTARWDHDHDLRGARVAVVGTGATALQLVPEIAEVSAHLTVFQRTPIWVFPKFNPPIPRPLQALIRAFPALHRALRLVTTAFVEALVTGVVHHRRFKPMVDVVERLSLLHLRAQVPDRKLRAKLRPRYGFGCKRPSFSNDYWRTFTRAHVDLVTSGIDRITPDGVLDRDGVEHPADTLILATGFKLFDISFPIIGRDGGELSDFWSRHRRQAYEGVAVPGFPNLFLVPGPYGNVGLSWFQMIDVVVPHVVRVLNEARRRRASCVEVRQDAHDRYMAWVTSRMPDTVFFNGNCASANSYYFDEHGDAPWLRPTNTAPAKRRSRNFPLDDYAYSEASTTTR</sequence>
<dbReference type="EC" id="1.14.13.-" evidence="1"/>
<proteinExistence type="predicted"/>
<dbReference type="Proteomes" id="UP001595872">
    <property type="component" value="Unassembled WGS sequence"/>
</dbReference>
<comment type="caution">
    <text evidence="1">The sequence shown here is derived from an EMBL/GenBank/DDBJ whole genome shotgun (WGS) entry which is preliminary data.</text>
</comment>
<dbReference type="EMBL" id="JBHSIT010000008">
    <property type="protein sequence ID" value="MFC4911206.1"/>
    <property type="molecule type" value="Genomic_DNA"/>
</dbReference>
<dbReference type="Pfam" id="PF13738">
    <property type="entry name" value="Pyr_redox_3"/>
    <property type="match status" value="1"/>
</dbReference>
<evidence type="ECO:0000313" key="2">
    <source>
        <dbReference type="Proteomes" id="UP001595872"/>
    </source>
</evidence>
<name>A0ABV9U4B3_9ACTN</name>
<keyword evidence="1" id="KW-0560">Oxidoreductase</keyword>
<accession>A0ABV9U4B3</accession>
<dbReference type="InterPro" id="IPR051209">
    <property type="entry name" value="FAD-bind_Monooxygenase_sf"/>
</dbReference>